<name>A0A5B7DJZ0_PORTR</name>
<comment type="caution">
    <text evidence="2">The sequence shown here is derived from an EMBL/GenBank/DDBJ whole genome shotgun (WGS) entry which is preliminary data.</text>
</comment>
<organism evidence="2 3">
    <name type="scientific">Portunus trituberculatus</name>
    <name type="common">Swimming crab</name>
    <name type="synonym">Neptunus trituberculatus</name>
    <dbReference type="NCBI Taxonomy" id="210409"/>
    <lineage>
        <taxon>Eukaryota</taxon>
        <taxon>Metazoa</taxon>
        <taxon>Ecdysozoa</taxon>
        <taxon>Arthropoda</taxon>
        <taxon>Crustacea</taxon>
        <taxon>Multicrustacea</taxon>
        <taxon>Malacostraca</taxon>
        <taxon>Eumalacostraca</taxon>
        <taxon>Eucarida</taxon>
        <taxon>Decapoda</taxon>
        <taxon>Pleocyemata</taxon>
        <taxon>Brachyura</taxon>
        <taxon>Eubrachyura</taxon>
        <taxon>Portunoidea</taxon>
        <taxon>Portunidae</taxon>
        <taxon>Portuninae</taxon>
        <taxon>Portunus</taxon>
    </lineage>
</organism>
<dbReference type="Proteomes" id="UP000324222">
    <property type="component" value="Unassembled WGS sequence"/>
</dbReference>
<feature type="compositionally biased region" description="Low complexity" evidence="1">
    <location>
        <begin position="57"/>
        <end position="69"/>
    </location>
</feature>
<keyword evidence="3" id="KW-1185">Reference proteome</keyword>
<evidence type="ECO:0000256" key="1">
    <source>
        <dbReference type="SAM" id="MobiDB-lite"/>
    </source>
</evidence>
<accession>A0A5B7DJZ0</accession>
<gene>
    <name evidence="2" type="ORF">E2C01_014373</name>
</gene>
<evidence type="ECO:0000313" key="2">
    <source>
        <dbReference type="EMBL" id="MPC21389.1"/>
    </source>
</evidence>
<sequence length="83" mass="9053">MNAPMSATQFCMPCRRESAIGICVAWCWGGMWPNSWPSSRPLGSSWYSVRGSCSLGSSRIAPESSRSSSGTWESCRADSRNLV</sequence>
<reference evidence="2 3" key="1">
    <citation type="submission" date="2019-05" db="EMBL/GenBank/DDBJ databases">
        <title>Another draft genome of Portunus trituberculatus and its Hox gene families provides insights of decapod evolution.</title>
        <authorList>
            <person name="Jeong J.-H."/>
            <person name="Song I."/>
            <person name="Kim S."/>
            <person name="Choi T."/>
            <person name="Kim D."/>
            <person name="Ryu S."/>
            <person name="Kim W."/>
        </authorList>
    </citation>
    <scope>NUCLEOTIDE SEQUENCE [LARGE SCALE GENOMIC DNA]</scope>
    <source>
        <tissue evidence="2">Muscle</tissue>
    </source>
</reference>
<protein>
    <submittedName>
        <fullName evidence="2">Uncharacterized protein</fullName>
    </submittedName>
</protein>
<dbReference type="EMBL" id="VSRR010000969">
    <property type="protein sequence ID" value="MPC21389.1"/>
    <property type="molecule type" value="Genomic_DNA"/>
</dbReference>
<dbReference type="AlphaFoldDB" id="A0A5B7DJZ0"/>
<feature type="region of interest" description="Disordered" evidence="1">
    <location>
        <begin position="54"/>
        <end position="83"/>
    </location>
</feature>
<evidence type="ECO:0000313" key="3">
    <source>
        <dbReference type="Proteomes" id="UP000324222"/>
    </source>
</evidence>
<proteinExistence type="predicted"/>